<evidence type="ECO:0000256" key="1">
    <source>
        <dbReference type="ARBA" id="ARBA00022723"/>
    </source>
</evidence>
<dbReference type="GO" id="GO:0008270">
    <property type="term" value="F:zinc ion binding"/>
    <property type="evidence" value="ECO:0007669"/>
    <property type="project" value="UniProtKB-KW"/>
</dbReference>
<dbReference type="AlphaFoldDB" id="A0A815LT61"/>
<evidence type="ECO:0000313" key="7">
    <source>
        <dbReference type="EMBL" id="CAF1626622.1"/>
    </source>
</evidence>
<comment type="caution">
    <text evidence="6">The sequence shown here is derived from an EMBL/GenBank/DDBJ whole genome shotgun (WGS) entry which is preliminary data.</text>
</comment>
<dbReference type="Proteomes" id="UP000663854">
    <property type="component" value="Unassembled WGS sequence"/>
</dbReference>
<sequence>MSVTLSKTSKNAPLLIFNDYSYTIDRKSETKILWKCEYSRKYACHGRLHTKLNYEFIKTVGEHENHTGNPRCETTRKYYERLRQKSEQNQTSPHNILTQTTIGVPDEVRVQLPSNYNLKRNIRCWRQEYTTEPTPTSIDFPVIPPKYHQTTLNTTFFQKDTGSGSQRLLVFFTNEQKITMENATEFFIDGTFKVVPEIFFQLFAIHASYCDHVIPVAFILLSSKTEQIYQQIVNEIMQLAPAWQSQRVMMDFEKATINVFNHIFPAVELSGCYFHFCQNVLRFLQTHGFKQKYETDVIFADNMHKICALTFMEPTMVIDGFELVCSNLDTDYHQVLDYIEDNYIGRLRRRTRRQPSYPIDFWNMVTRV</sequence>
<dbReference type="EMBL" id="CAJNOH010005750">
    <property type="protein sequence ID" value="CAF1408392.1"/>
    <property type="molecule type" value="Genomic_DNA"/>
</dbReference>
<dbReference type="Pfam" id="PF10551">
    <property type="entry name" value="MULE"/>
    <property type="match status" value="1"/>
</dbReference>
<dbReference type="Gene3D" id="2.20.25.240">
    <property type="match status" value="1"/>
</dbReference>
<keyword evidence="9" id="KW-1185">Reference proteome</keyword>
<accession>A0A815LT61</accession>
<keyword evidence="2" id="KW-0863">Zinc-finger</keyword>
<dbReference type="Proteomes" id="UP000663870">
    <property type="component" value="Unassembled WGS sequence"/>
</dbReference>
<feature type="domain" description="MULE transposase" evidence="5">
    <location>
        <begin position="187"/>
        <end position="279"/>
    </location>
</feature>
<keyword evidence="3" id="KW-0862">Zinc</keyword>
<dbReference type="Pfam" id="PF04500">
    <property type="entry name" value="FLYWCH"/>
    <property type="match status" value="1"/>
</dbReference>
<evidence type="ECO:0000313" key="6">
    <source>
        <dbReference type="EMBL" id="CAF1408392.1"/>
    </source>
</evidence>
<evidence type="ECO:0000313" key="9">
    <source>
        <dbReference type="Proteomes" id="UP000663870"/>
    </source>
</evidence>
<dbReference type="InterPro" id="IPR018289">
    <property type="entry name" value="MULE_transposase_dom"/>
</dbReference>
<dbReference type="PANTHER" id="PTHR47160:SF10">
    <property type="entry name" value="MULE TRANSPOSASE DOMAIN-CONTAINING PROTEIN"/>
    <property type="match status" value="1"/>
</dbReference>
<evidence type="ECO:0000259" key="5">
    <source>
        <dbReference type="Pfam" id="PF10551"/>
    </source>
</evidence>
<keyword evidence="1" id="KW-0479">Metal-binding</keyword>
<evidence type="ECO:0000256" key="2">
    <source>
        <dbReference type="ARBA" id="ARBA00022771"/>
    </source>
</evidence>
<dbReference type="EMBL" id="CAJNOL010007264">
    <property type="protein sequence ID" value="CAF1626622.1"/>
    <property type="molecule type" value="Genomic_DNA"/>
</dbReference>
<evidence type="ECO:0008006" key="10">
    <source>
        <dbReference type="Google" id="ProtNLM"/>
    </source>
</evidence>
<evidence type="ECO:0000256" key="3">
    <source>
        <dbReference type="ARBA" id="ARBA00022833"/>
    </source>
</evidence>
<feature type="domain" description="FLYWCH-type" evidence="4">
    <location>
        <begin position="7"/>
        <end position="63"/>
    </location>
</feature>
<evidence type="ECO:0000259" key="4">
    <source>
        <dbReference type="Pfam" id="PF04500"/>
    </source>
</evidence>
<protein>
    <recommendedName>
        <fullName evidence="10">MULE transposase domain-containing protein</fullName>
    </recommendedName>
</protein>
<evidence type="ECO:0000313" key="8">
    <source>
        <dbReference type="Proteomes" id="UP000663854"/>
    </source>
</evidence>
<dbReference type="PANTHER" id="PTHR47160">
    <property type="entry name" value="PUTATIVE-RELATED"/>
    <property type="match status" value="1"/>
</dbReference>
<gene>
    <name evidence="7" type="ORF">JXQ802_LOCUS51252</name>
    <name evidence="6" type="ORF">PYM288_LOCUS35037</name>
</gene>
<proteinExistence type="predicted"/>
<dbReference type="InterPro" id="IPR007588">
    <property type="entry name" value="Znf_FLYWCH"/>
</dbReference>
<name>A0A815LT61_9BILA</name>
<reference evidence="6" key="1">
    <citation type="submission" date="2021-02" db="EMBL/GenBank/DDBJ databases">
        <authorList>
            <person name="Nowell W R."/>
        </authorList>
    </citation>
    <scope>NUCLEOTIDE SEQUENCE</scope>
</reference>
<organism evidence="6 8">
    <name type="scientific">Rotaria sordida</name>
    <dbReference type="NCBI Taxonomy" id="392033"/>
    <lineage>
        <taxon>Eukaryota</taxon>
        <taxon>Metazoa</taxon>
        <taxon>Spiralia</taxon>
        <taxon>Gnathifera</taxon>
        <taxon>Rotifera</taxon>
        <taxon>Eurotatoria</taxon>
        <taxon>Bdelloidea</taxon>
        <taxon>Philodinida</taxon>
        <taxon>Philodinidae</taxon>
        <taxon>Rotaria</taxon>
    </lineage>
</organism>